<comment type="caution">
    <text evidence="1">The sequence shown here is derived from an EMBL/GenBank/DDBJ whole genome shotgun (WGS) entry which is preliminary data.</text>
</comment>
<name>A0AAV1IK75_9CHLO</name>
<protein>
    <submittedName>
        <fullName evidence="1">Uncharacterized protein</fullName>
    </submittedName>
</protein>
<dbReference type="PRINTS" id="PR00081">
    <property type="entry name" value="GDHRDH"/>
</dbReference>
<dbReference type="PANTHER" id="PTHR43975">
    <property type="entry name" value="ZGC:101858"/>
    <property type="match status" value="1"/>
</dbReference>
<accession>A0AAV1IK75</accession>
<dbReference type="EMBL" id="CAUYUE010000018">
    <property type="protein sequence ID" value="CAK0787726.1"/>
    <property type="molecule type" value="Genomic_DNA"/>
</dbReference>
<evidence type="ECO:0000313" key="2">
    <source>
        <dbReference type="Proteomes" id="UP001314263"/>
    </source>
</evidence>
<dbReference type="Gene3D" id="3.40.50.720">
    <property type="entry name" value="NAD(P)-binding Rossmann-like Domain"/>
    <property type="match status" value="1"/>
</dbReference>
<dbReference type="InterPro" id="IPR002347">
    <property type="entry name" value="SDR_fam"/>
</dbReference>
<proteinExistence type="predicted"/>
<keyword evidence="2" id="KW-1185">Reference proteome</keyword>
<dbReference type="Proteomes" id="UP001314263">
    <property type="component" value="Unassembled WGS sequence"/>
</dbReference>
<reference evidence="1 2" key="1">
    <citation type="submission" date="2023-10" db="EMBL/GenBank/DDBJ databases">
        <authorList>
            <person name="Maclean D."/>
            <person name="Macfadyen A."/>
        </authorList>
    </citation>
    <scope>NUCLEOTIDE SEQUENCE [LARGE SCALE GENOMIC DNA]</scope>
</reference>
<dbReference type="AlphaFoldDB" id="A0AAV1IK75"/>
<gene>
    <name evidence="1" type="ORF">CVIRNUC_010948</name>
</gene>
<dbReference type="Pfam" id="PF13561">
    <property type="entry name" value="adh_short_C2"/>
    <property type="match status" value="1"/>
</dbReference>
<dbReference type="PRINTS" id="PR00080">
    <property type="entry name" value="SDRFAMILY"/>
</dbReference>
<dbReference type="SUPFAM" id="SSF51735">
    <property type="entry name" value="NAD(P)-binding Rossmann-fold domains"/>
    <property type="match status" value="1"/>
</dbReference>
<dbReference type="PANTHER" id="PTHR43975:SF2">
    <property type="entry name" value="EG:BACR7A4.14 PROTEIN-RELATED"/>
    <property type="match status" value="1"/>
</dbReference>
<dbReference type="InterPro" id="IPR036291">
    <property type="entry name" value="NAD(P)-bd_dom_sf"/>
</dbReference>
<evidence type="ECO:0000313" key="1">
    <source>
        <dbReference type="EMBL" id="CAK0787726.1"/>
    </source>
</evidence>
<organism evidence="1 2">
    <name type="scientific">Coccomyxa viridis</name>
    <dbReference type="NCBI Taxonomy" id="1274662"/>
    <lineage>
        <taxon>Eukaryota</taxon>
        <taxon>Viridiplantae</taxon>
        <taxon>Chlorophyta</taxon>
        <taxon>core chlorophytes</taxon>
        <taxon>Trebouxiophyceae</taxon>
        <taxon>Trebouxiophyceae incertae sedis</taxon>
        <taxon>Coccomyxaceae</taxon>
        <taxon>Coccomyxa</taxon>
    </lineage>
</organism>
<dbReference type="FunFam" id="3.40.50.720:FF:000084">
    <property type="entry name" value="Short-chain dehydrogenase reductase"/>
    <property type="match status" value="1"/>
</dbReference>
<sequence length="264" mass="27573">MSGTMAVIVTGASSGIGLGIALKYLSEGHDVLLVGRSLERLKGAIPTGFEGTGRSLFLAKDVSTYEGCKELIKEGVELLGGRLDAVINNAGAGKFNLKLADITPEDWAWHMAANVNSVMYLTQRAIPYLEASKGSIVNISSIAAKRAVPGAPAYSVSKAAVDSLTQNSALELAPRGIRVNAINPATVVTNFFTSAGMSQAQAEAYMDKSAKTHPIGRVGLPADIAELCYFLTDSGKAGWITGQTIVADGGRILSMPTLLGQQSE</sequence>